<sequence length="83" mass="9581">STLSSNRVMILHGERFPPSSPFPSSASLWRFHVTCLLHFFKSCLLFLEFLHMNDVVTSDHIVVSLQPASKPEEENPRYVQHEK</sequence>
<dbReference type="AlphaFoldDB" id="A0AAN5I5I0"/>
<reference evidence="2" key="1">
    <citation type="submission" date="2022-10" db="EMBL/GenBank/DDBJ databases">
        <title>Genome assembly of Pristionchus species.</title>
        <authorList>
            <person name="Yoshida K."/>
            <person name="Sommer R.J."/>
        </authorList>
    </citation>
    <scope>NUCLEOTIDE SEQUENCE [LARGE SCALE GENOMIC DNA]</scope>
    <source>
        <strain evidence="2">RS5460</strain>
    </source>
</reference>
<evidence type="ECO:0000313" key="1">
    <source>
        <dbReference type="EMBL" id="GMR53157.1"/>
    </source>
</evidence>
<keyword evidence="2" id="KW-1185">Reference proteome</keyword>
<feature type="non-terminal residue" evidence="1">
    <location>
        <position position="1"/>
    </location>
</feature>
<accession>A0AAN5I5I0</accession>
<proteinExistence type="predicted"/>
<evidence type="ECO:0000313" key="2">
    <source>
        <dbReference type="Proteomes" id="UP001328107"/>
    </source>
</evidence>
<gene>
    <name evidence="1" type="ORF">PMAYCL1PPCAC_23352</name>
</gene>
<dbReference type="Proteomes" id="UP001328107">
    <property type="component" value="Unassembled WGS sequence"/>
</dbReference>
<dbReference type="EMBL" id="BTRK01000005">
    <property type="protein sequence ID" value="GMR53157.1"/>
    <property type="molecule type" value="Genomic_DNA"/>
</dbReference>
<protein>
    <submittedName>
        <fullName evidence="1">Uncharacterized protein</fullName>
    </submittedName>
</protein>
<name>A0AAN5I5I0_9BILA</name>
<comment type="caution">
    <text evidence="1">The sequence shown here is derived from an EMBL/GenBank/DDBJ whole genome shotgun (WGS) entry which is preliminary data.</text>
</comment>
<organism evidence="1 2">
    <name type="scientific">Pristionchus mayeri</name>
    <dbReference type="NCBI Taxonomy" id="1317129"/>
    <lineage>
        <taxon>Eukaryota</taxon>
        <taxon>Metazoa</taxon>
        <taxon>Ecdysozoa</taxon>
        <taxon>Nematoda</taxon>
        <taxon>Chromadorea</taxon>
        <taxon>Rhabditida</taxon>
        <taxon>Rhabditina</taxon>
        <taxon>Diplogasteromorpha</taxon>
        <taxon>Diplogasteroidea</taxon>
        <taxon>Neodiplogasteridae</taxon>
        <taxon>Pristionchus</taxon>
    </lineage>
</organism>